<comment type="subcellular location">
    <subcellularLocation>
        <location evidence="1 5">Cytoplasm</location>
    </subcellularLocation>
</comment>
<dbReference type="HAMAP" id="MF_00305">
    <property type="entry name" value="SRP19"/>
    <property type="match status" value="1"/>
</dbReference>
<keyword evidence="4 5" id="KW-0687">Ribonucleoprotein</keyword>
<dbReference type="Proteomes" id="UP001063698">
    <property type="component" value="Chromosome"/>
</dbReference>
<sequence>MTTRKLKGKYFVIWPQYLDSTLSRRLGRRVPKELSVPHPTQKELIEIAKSLGRDVIPLEKLYPREWWYSEGGVAIEKLENETKTQLLLKVAQELVKRRYSKLSGRQRGLTS</sequence>
<comment type="similarity">
    <text evidence="5">Belongs to the SRP19 family.</text>
</comment>
<organism evidence="6 7">
    <name type="scientific">Ignicoccus pacificus DSM 13166</name>
    <dbReference type="NCBI Taxonomy" id="940294"/>
    <lineage>
        <taxon>Archaea</taxon>
        <taxon>Thermoproteota</taxon>
        <taxon>Thermoprotei</taxon>
        <taxon>Desulfurococcales</taxon>
        <taxon>Desulfurococcaceae</taxon>
        <taxon>Ignicoccus</taxon>
    </lineage>
</organism>
<dbReference type="Gene3D" id="3.30.56.30">
    <property type="entry name" value="Signal recognition particle, SRP19-like subunit"/>
    <property type="match status" value="1"/>
</dbReference>
<dbReference type="InterPro" id="IPR002778">
    <property type="entry name" value="Signal_recog_particle_SRP19"/>
</dbReference>
<protein>
    <recommendedName>
        <fullName evidence="5">Signal recognition particle 19 kDa protein</fullName>
        <shortName evidence="5">SRP19</shortName>
    </recommendedName>
</protein>
<accession>A0A977PKN8</accession>
<reference evidence="6" key="1">
    <citation type="submission" date="2013-11" db="EMBL/GenBank/DDBJ databases">
        <title>Comparative genomics of Ignicoccus.</title>
        <authorList>
            <person name="Podar M."/>
        </authorList>
    </citation>
    <scope>NUCLEOTIDE SEQUENCE</scope>
    <source>
        <strain evidence="6">DSM 13166</strain>
    </source>
</reference>
<dbReference type="PANTHER" id="PTHR17453">
    <property type="entry name" value="SIGNAL RECOGNITION PARTICLE 19 KD PROTEIN"/>
    <property type="match status" value="1"/>
</dbReference>
<comment type="subunit">
    <text evidence="5">Part of the signal recognition particle protein translocation system, which is composed of SRP and FtsY. Archaeal SRP consists of a 7S RNA molecule of 300 nucleotides and two protein subunits: SRP54 and SRP19.</text>
</comment>
<keyword evidence="3 5" id="KW-0733">Signal recognition particle</keyword>
<dbReference type="InterPro" id="IPR036521">
    <property type="entry name" value="SRP19-like_sf"/>
</dbReference>
<evidence type="ECO:0000313" key="6">
    <source>
        <dbReference type="EMBL" id="UXD21465.1"/>
    </source>
</evidence>
<dbReference type="PANTHER" id="PTHR17453:SF0">
    <property type="entry name" value="SIGNAL RECOGNITION PARTICLE 19 KDA PROTEIN"/>
    <property type="match status" value="1"/>
</dbReference>
<proteinExistence type="inferred from homology"/>
<dbReference type="SUPFAM" id="SSF69695">
    <property type="entry name" value="SRP19"/>
    <property type="match status" value="1"/>
</dbReference>
<comment type="function">
    <text evidence="5">Involved in targeting and insertion of nascent membrane proteins into the cytoplasmic membrane. Binds directly to 7S RNA and mediates binding of the 54 kDa subunit of the SRP.</text>
</comment>
<dbReference type="EMBL" id="CP006868">
    <property type="protein sequence ID" value="UXD21465.1"/>
    <property type="molecule type" value="Genomic_DNA"/>
</dbReference>
<evidence type="ECO:0000313" key="7">
    <source>
        <dbReference type="Proteomes" id="UP001063698"/>
    </source>
</evidence>
<evidence type="ECO:0000256" key="5">
    <source>
        <dbReference type="HAMAP-Rule" id="MF_00305"/>
    </source>
</evidence>
<evidence type="ECO:0000256" key="3">
    <source>
        <dbReference type="ARBA" id="ARBA00023135"/>
    </source>
</evidence>
<dbReference type="GO" id="GO:0006617">
    <property type="term" value="P:SRP-dependent cotranslational protein targeting to membrane, signal sequence recognition"/>
    <property type="evidence" value="ECO:0007669"/>
    <property type="project" value="TreeGrafter"/>
</dbReference>
<dbReference type="Pfam" id="PF01922">
    <property type="entry name" value="SRP19"/>
    <property type="match status" value="1"/>
</dbReference>
<evidence type="ECO:0000256" key="1">
    <source>
        <dbReference type="ARBA" id="ARBA00004496"/>
    </source>
</evidence>
<evidence type="ECO:0000256" key="2">
    <source>
        <dbReference type="ARBA" id="ARBA00022490"/>
    </source>
</evidence>
<keyword evidence="2 5" id="KW-0963">Cytoplasm</keyword>
<dbReference type="GO" id="GO:0048500">
    <property type="term" value="C:signal recognition particle"/>
    <property type="evidence" value="ECO:0007669"/>
    <property type="project" value="UniProtKB-UniRule"/>
</dbReference>
<keyword evidence="7" id="KW-1185">Reference proteome</keyword>
<dbReference type="GO" id="GO:0008312">
    <property type="term" value="F:7S RNA binding"/>
    <property type="evidence" value="ECO:0007669"/>
    <property type="project" value="UniProtKB-UniRule"/>
</dbReference>
<dbReference type="AlphaFoldDB" id="A0A977PKN8"/>
<name>A0A977PKN8_9CREN</name>
<keyword evidence="5" id="KW-0694">RNA-binding</keyword>
<gene>
    <name evidence="5" type="primary">srp19</name>
    <name evidence="6" type="ORF">IPA_04540</name>
</gene>
<dbReference type="InterPro" id="IPR022938">
    <property type="entry name" value="SRP19_arc-type"/>
</dbReference>
<evidence type="ECO:0000256" key="4">
    <source>
        <dbReference type="ARBA" id="ARBA00023274"/>
    </source>
</evidence>
<dbReference type="KEGG" id="ipc:IPA_04540"/>